<keyword evidence="2" id="KW-0378">Hydrolase</keyword>
<name>A0ABV8V202_9GAMM</name>
<feature type="domain" description="Carboxyltransferase" evidence="4">
    <location>
        <begin position="25"/>
        <end position="304"/>
    </location>
</feature>
<accession>A0ABV8V202</accession>
<dbReference type="SMART" id="SM00797">
    <property type="entry name" value="AHS2"/>
    <property type="match status" value="1"/>
</dbReference>
<dbReference type="EMBL" id="JBHSCX010000003">
    <property type="protein sequence ID" value="MFC4361059.1"/>
    <property type="molecule type" value="Genomic_DNA"/>
</dbReference>
<dbReference type="PANTHER" id="PTHR43309:SF4">
    <property type="entry name" value="CARBOXYLTRANSFERASE DOMAIN-CONTAINING PROTEIN"/>
    <property type="match status" value="1"/>
</dbReference>
<evidence type="ECO:0000313" key="5">
    <source>
        <dbReference type="EMBL" id="MFC4361059.1"/>
    </source>
</evidence>
<reference evidence="6" key="1">
    <citation type="journal article" date="2019" name="Int. J. Syst. Evol. Microbiol.">
        <title>The Global Catalogue of Microorganisms (GCM) 10K type strain sequencing project: providing services to taxonomists for standard genome sequencing and annotation.</title>
        <authorList>
            <consortium name="The Broad Institute Genomics Platform"/>
            <consortium name="The Broad Institute Genome Sequencing Center for Infectious Disease"/>
            <person name="Wu L."/>
            <person name="Ma J."/>
        </authorList>
    </citation>
    <scope>NUCLEOTIDE SEQUENCE [LARGE SCALE GENOMIC DNA]</scope>
    <source>
        <strain evidence="6">CECT 8570</strain>
    </source>
</reference>
<organism evidence="5 6">
    <name type="scientific">Simiduia curdlanivorans</name>
    <dbReference type="NCBI Taxonomy" id="1492769"/>
    <lineage>
        <taxon>Bacteria</taxon>
        <taxon>Pseudomonadati</taxon>
        <taxon>Pseudomonadota</taxon>
        <taxon>Gammaproteobacteria</taxon>
        <taxon>Cellvibrionales</taxon>
        <taxon>Cellvibrionaceae</taxon>
        <taxon>Simiduia</taxon>
    </lineage>
</organism>
<dbReference type="InterPro" id="IPR052708">
    <property type="entry name" value="PxpC"/>
</dbReference>
<dbReference type="Gene3D" id="2.40.100.10">
    <property type="entry name" value="Cyclophilin-like"/>
    <property type="match status" value="1"/>
</dbReference>
<keyword evidence="6" id="KW-1185">Reference proteome</keyword>
<sequence length="314" mass="33310">MSALKVIQPGFLSLLMDAGRLGQHGLGLTTGGPLDEISFYWANRLCQNPNNTTLIEASVGGLELEALANTSLAVTGANMPLTINGQSKPLWATHSVRTGDKIKLGFATAGARCYLAVAGGFDIEPQFGSTATVVREGIGGLNGKALAAGDQLALGQAVNTIDDQYLALEAQPTFASNISVRVILGYQEQHFSAAQKALFFSNSYEVSNQCNRMGYRLTGPAIKCEIGGIVSEGICLGAIQVPADGQPIVLLHDRQTIGGYPKLGAVFSGDLYKLGQLMPGANLHFEAMDIYQAQAELLLEQRRREQQALTKGTP</sequence>
<gene>
    <name evidence="5" type="ORF">ACFOX3_02035</name>
</gene>
<keyword evidence="1" id="KW-0547">Nucleotide-binding</keyword>
<protein>
    <submittedName>
        <fullName evidence="5">Biotin-dependent carboxyltransferase family protein</fullName>
    </submittedName>
</protein>
<dbReference type="PANTHER" id="PTHR43309">
    <property type="entry name" value="5-OXOPROLINASE SUBUNIT C"/>
    <property type="match status" value="1"/>
</dbReference>
<proteinExistence type="predicted"/>
<dbReference type="InterPro" id="IPR003778">
    <property type="entry name" value="CT_A_B"/>
</dbReference>
<evidence type="ECO:0000256" key="3">
    <source>
        <dbReference type="ARBA" id="ARBA00022840"/>
    </source>
</evidence>
<dbReference type="NCBIfam" id="TIGR00724">
    <property type="entry name" value="urea_amlyse_rel"/>
    <property type="match status" value="1"/>
</dbReference>
<evidence type="ECO:0000256" key="1">
    <source>
        <dbReference type="ARBA" id="ARBA00022741"/>
    </source>
</evidence>
<comment type="caution">
    <text evidence="5">The sequence shown here is derived from an EMBL/GenBank/DDBJ whole genome shotgun (WGS) entry which is preliminary data.</text>
</comment>
<dbReference type="RefSeq" id="WP_290260345.1">
    <property type="nucleotide sequence ID" value="NZ_JAUFQG010000004.1"/>
</dbReference>
<evidence type="ECO:0000259" key="4">
    <source>
        <dbReference type="SMART" id="SM00797"/>
    </source>
</evidence>
<dbReference type="Proteomes" id="UP001595840">
    <property type="component" value="Unassembled WGS sequence"/>
</dbReference>
<keyword evidence="3" id="KW-0067">ATP-binding</keyword>
<dbReference type="SUPFAM" id="SSF50891">
    <property type="entry name" value="Cyclophilin-like"/>
    <property type="match status" value="1"/>
</dbReference>
<evidence type="ECO:0000313" key="6">
    <source>
        <dbReference type="Proteomes" id="UP001595840"/>
    </source>
</evidence>
<evidence type="ECO:0000256" key="2">
    <source>
        <dbReference type="ARBA" id="ARBA00022801"/>
    </source>
</evidence>
<dbReference type="Pfam" id="PF02626">
    <property type="entry name" value="CT_A_B"/>
    <property type="match status" value="1"/>
</dbReference>
<dbReference type="InterPro" id="IPR029000">
    <property type="entry name" value="Cyclophilin-like_dom_sf"/>
</dbReference>